<dbReference type="Gene3D" id="3.40.50.300">
    <property type="entry name" value="P-loop containing nucleotide triphosphate hydrolases"/>
    <property type="match status" value="1"/>
</dbReference>
<dbReference type="KEGG" id="rgi:RGI145_08440"/>
<evidence type="ECO:0000313" key="1">
    <source>
        <dbReference type="EMBL" id="APT57118.1"/>
    </source>
</evidence>
<proteinExistence type="predicted"/>
<dbReference type="PANTHER" id="PTHR11669:SF8">
    <property type="entry name" value="DNA POLYMERASE III SUBUNIT DELTA"/>
    <property type="match status" value="1"/>
</dbReference>
<sequence length="348" mass="37425">MSAPPEPRANPDLFGQDGAALALLEAAQGGRPHHAWLLAGPLGVGKATLAYRYARWLLAGQPDAVEQPLRVDPRDPVFARVANGAHADLRTLSPEVAEGKVKRQISVEEAREVPRFLSMTPAEGGWRAVIVDEAAALANEAQNALLKTLEEPPARAVLILVTDAPDRLLPTVRSRCRRLDLPTLETPLLESLLGRWLPEMGEGERATLASLAAGSPGRALRLAEGEALALQEEVESFLRSLPRPEPRALHVLADRLAAKRDGSSFTTFVNLLRDAIATAVRQTGRGAPPPPWLGQRPLADWAGLWDTLGRMAEETELLNLDRKQAVLVSLGALAEPQGTSQTGGPGRR</sequence>
<dbReference type="RefSeq" id="WP_075798014.1">
    <property type="nucleotide sequence ID" value="NZ_CP015583.1"/>
</dbReference>
<dbReference type="STRING" id="257708.RGI145_08440"/>
<dbReference type="InterPro" id="IPR027417">
    <property type="entry name" value="P-loop_NTPase"/>
</dbReference>
<dbReference type="InterPro" id="IPR050238">
    <property type="entry name" value="DNA_Rep/Repair_Clamp_Loader"/>
</dbReference>
<dbReference type="eggNOG" id="COG0470">
    <property type="taxonomic scope" value="Bacteria"/>
</dbReference>
<dbReference type="AlphaFoldDB" id="A0A1L7AEA3"/>
<evidence type="ECO:0000313" key="2">
    <source>
        <dbReference type="Proteomes" id="UP000185494"/>
    </source>
</evidence>
<protein>
    <submittedName>
        <fullName evidence="1">DNA replication protein DnaC</fullName>
    </submittedName>
</protein>
<dbReference type="Pfam" id="PF13177">
    <property type="entry name" value="DNA_pol3_delta2"/>
    <property type="match status" value="1"/>
</dbReference>
<dbReference type="Proteomes" id="UP000185494">
    <property type="component" value="Chromosome 1"/>
</dbReference>
<dbReference type="GO" id="GO:0006261">
    <property type="term" value="P:DNA-templated DNA replication"/>
    <property type="evidence" value="ECO:0007669"/>
    <property type="project" value="TreeGrafter"/>
</dbReference>
<reference evidence="1 2" key="1">
    <citation type="submission" date="2016-05" db="EMBL/GenBank/DDBJ databases">
        <title>Complete Genome and Methylome Analysis of Psychrotrophic Bacterial Isolates from Antarctic Lake Untersee.</title>
        <authorList>
            <person name="Fomenkov A."/>
            <person name="Akimov V.N."/>
            <person name="Vasilyeva L.V."/>
            <person name="Andersen D."/>
            <person name="Vincze T."/>
            <person name="Roberts R.J."/>
        </authorList>
    </citation>
    <scope>NUCLEOTIDE SEQUENCE [LARGE SCALE GENOMIC DNA]</scope>
    <source>
        <strain evidence="1 2">U14-5</strain>
    </source>
</reference>
<dbReference type="NCBIfam" id="NF005677">
    <property type="entry name" value="PRK07471.1"/>
    <property type="match status" value="1"/>
</dbReference>
<gene>
    <name evidence="1" type="ORF">RGI145_08440</name>
</gene>
<organism evidence="1 2">
    <name type="scientific">Roseomonas gilardii</name>
    <dbReference type="NCBI Taxonomy" id="257708"/>
    <lineage>
        <taxon>Bacteria</taxon>
        <taxon>Pseudomonadati</taxon>
        <taxon>Pseudomonadota</taxon>
        <taxon>Alphaproteobacteria</taxon>
        <taxon>Acetobacterales</taxon>
        <taxon>Roseomonadaceae</taxon>
        <taxon>Roseomonas</taxon>
    </lineage>
</organism>
<accession>A0A1L7AEA3</accession>
<dbReference type="GO" id="GO:0009360">
    <property type="term" value="C:DNA polymerase III complex"/>
    <property type="evidence" value="ECO:0007669"/>
    <property type="project" value="TreeGrafter"/>
</dbReference>
<dbReference type="PANTHER" id="PTHR11669">
    <property type="entry name" value="REPLICATION FACTOR C / DNA POLYMERASE III GAMMA-TAU SUBUNIT"/>
    <property type="match status" value="1"/>
</dbReference>
<dbReference type="SUPFAM" id="SSF52540">
    <property type="entry name" value="P-loop containing nucleoside triphosphate hydrolases"/>
    <property type="match status" value="1"/>
</dbReference>
<name>A0A1L7AEA3_9PROT</name>
<dbReference type="EMBL" id="CP015583">
    <property type="protein sequence ID" value="APT57118.1"/>
    <property type="molecule type" value="Genomic_DNA"/>
</dbReference>